<evidence type="ECO:0000256" key="1">
    <source>
        <dbReference type="SAM" id="MobiDB-lite"/>
    </source>
</evidence>
<reference evidence="3" key="1">
    <citation type="submission" date="2020-12" db="EMBL/GenBank/DDBJ databases">
        <title>Genomic characterization of non-nitrogen-fixing Frankia strains.</title>
        <authorList>
            <person name="Carlos-Shanley C."/>
            <person name="Guerra T."/>
            <person name="Hahn D."/>
        </authorList>
    </citation>
    <scope>NUCLEOTIDE SEQUENCE</scope>
    <source>
        <strain evidence="3">CN6</strain>
    </source>
</reference>
<evidence type="ECO:0000313" key="3">
    <source>
        <dbReference type="EMBL" id="MBL7626231.1"/>
    </source>
</evidence>
<dbReference type="Pfam" id="PF13676">
    <property type="entry name" value="TIR_2"/>
    <property type="match status" value="1"/>
</dbReference>
<dbReference type="PROSITE" id="PS50104">
    <property type="entry name" value="TIR"/>
    <property type="match status" value="1"/>
</dbReference>
<comment type="caution">
    <text evidence="3">The sequence shown here is derived from an EMBL/GenBank/DDBJ whole genome shotgun (WGS) entry which is preliminary data.</text>
</comment>
<dbReference type="Gene3D" id="1.25.40.10">
    <property type="entry name" value="Tetratricopeptide repeat domain"/>
    <property type="match status" value="1"/>
</dbReference>
<accession>A0A937RHQ4</accession>
<dbReference type="Proteomes" id="UP000604475">
    <property type="component" value="Unassembled WGS sequence"/>
</dbReference>
<proteinExistence type="predicted"/>
<dbReference type="AlphaFoldDB" id="A0A937RHQ4"/>
<dbReference type="InterPro" id="IPR011990">
    <property type="entry name" value="TPR-like_helical_dom_sf"/>
</dbReference>
<dbReference type="InterPro" id="IPR000157">
    <property type="entry name" value="TIR_dom"/>
</dbReference>
<feature type="region of interest" description="Disordered" evidence="1">
    <location>
        <begin position="148"/>
        <end position="182"/>
    </location>
</feature>
<evidence type="ECO:0000259" key="2">
    <source>
        <dbReference type="PROSITE" id="PS50104"/>
    </source>
</evidence>
<dbReference type="InterPro" id="IPR035897">
    <property type="entry name" value="Toll_tir_struct_dom_sf"/>
</dbReference>
<dbReference type="SUPFAM" id="SSF81901">
    <property type="entry name" value="HCP-like"/>
    <property type="match status" value="1"/>
</dbReference>
<keyword evidence="4" id="KW-1185">Reference proteome</keyword>
<sequence>MATEADSPVDAHVGDGADVFVSYAAVDGVWAEWISWQLEGAGHRVTLRAWDFAAGANLVQETQRALSASARMVAVMSQAYLASAAEIAQWQAAWAGDPTGAQRRLVVVRVEDCALPGLLGQLVGVDLFGLDQEEAGARLLTAVAGMRGKPERPPAFPGGLPTEAARTPPRFPGPSDGPSAGWRRVQEADPYWLGVHRPIRVPGAVDRDLPTYVTRDADRATDGIRAKLVAAAGRSGFVLLVGDSSVGKTRTAYEAVRAELPNWWLVHPADPAAVSALIELGTSQLVVWLDEIQNYLDGDHGLNAGTLRRLLGGRGLVVLIATIWPSFYDAYTLLPEPDRPDPHRHAREVLRLAELISLNTTFSPGETGRARAAAAAGDAQIATCLALDHSYSLPQHLAAAPELLNHLTTAPPYAKAVLTAALDANRLGARMPLPPGLLRAAAVDYCTPRQQAEAPVDWFEQALAHNTRRLHGSTSTLTPVGAGMGTLIGYIAADYLRQHASHTRSRTRIPASLWNSLHAHLTDPDDIRRVADAAADRYLYGVAIPLLRKAADAGDSQAAHRLADLLVKAGDDSGAIAVLRVHADAGSSHAADRLADLLVEAGNITSAIAVLRVHADAGNSWAAKRLADLLVQSEGTIELRTRAEAGDAWAASLLSDLLVQTGHNDDAITVLRAHINDPWAARKLADLLAHFGDREELRARADAGDTWAARRLADLLTQSEDTIELRARVDAGDTWAALRLADLLVHAGNHGDAIAILRTHADAGNSQAADRLAELLVQLGDREELRARADAGDMWTARRLADQLLQAGDREELRARADAGDTWAADRLVELLVQTDDRDELGARSEAGDGWATRRLVDLLVQGVGHNDAVALLRAHVDDTWTARQLADLLAQSGDRRELRTLADVGDAWAAYRLVDLLVQAGDHDELRARATTGDTWAANQLADLLARQGDDRLRRFGFTMQGAIADGPTW</sequence>
<organism evidence="3 4">
    <name type="scientific">Frankia nepalensis</name>
    <dbReference type="NCBI Taxonomy" id="1836974"/>
    <lineage>
        <taxon>Bacteria</taxon>
        <taxon>Bacillati</taxon>
        <taxon>Actinomycetota</taxon>
        <taxon>Actinomycetes</taxon>
        <taxon>Frankiales</taxon>
        <taxon>Frankiaceae</taxon>
        <taxon>Frankia</taxon>
    </lineage>
</organism>
<dbReference type="SUPFAM" id="SSF52200">
    <property type="entry name" value="Toll/Interleukin receptor TIR domain"/>
    <property type="match status" value="1"/>
</dbReference>
<protein>
    <submittedName>
        <fullName evidence="3">TIR domain-containing protein</fullName>
    </submittedName>
</protein>
<dbReference type="RefSeq" id="WP_202998748.1">
    <property type="nucleotide sequence ID" value="NZ_JADWYU010000142.1"/>
</dbReference>
<dbReference type="GO" id="GO:0007165">
    <property type="term" value="P:signal transduction"/>
    <property type="evidence" value="ECO:0007669"/>
    <property type="project" value="InterPro"/>
</dbReference>
<gene>
    <name evidence="3" type="ORF">I7412_03375</name>
</gene>
<dbReference type="EMBL" id="JAEACQ010000123">
    <property type="protein sequence ID" value="MBL7626231.1"/>
    <property type="molecule type" value="Genomic_DNA"/>
</dbReference>
<evidence type="ECO:0000313" key="4">
    <source>
        <dbReference type="Proteomes" id="UP000604475"/>
    </source>
</evidence>
<feature type="domain" description="TIR" evidence="2">
    <location>
        <begin position="15"/>
        <end position="189"/>
    </location>
</feature>
<dbReference type="Gene3D" id="3.40.50.10140">
    <property type="entry name" value="Toll/interleukin-1 receptor homology (TIR) domain"/>
    <property type="match status" value="1"/>
</dbReference>
<name>A0A937RHQ4_9ACTN</name>